<dbReference type="InterPro" id="IPR050204">
    <property type="entry name" value="AraC_XylS_family_regulators"/>
</dbReference>
<evidence type="ECO:0000256" key="3">
    <source>
        <dbReference type="ARBA" id="ARBA00023163"/>
    </source>
</evidence>
<dbReference type="PANTHER" id="PTHR46796:SF6">
    <property type="entry name" value="ARAC SUBFAMILY"/>
    <property type="match status" value="1"/>
</dbReference>
<feature type="domain" description="HTH araC/xylS-type" evidence="4">
    <location>
        <begin position="134"/>
        <end position="234"/>
    </location>
</feature>
<protein>
    <submittedName>
        <fullName evidence="5">Helix-turn-helix domain-containing protein</fullName>
    </submittedName>
</protein>
<comment type="caution">
    <text evidence="5">The sequence shown here is derived from an EMBL/GenBank/DDBJ whole genome shotgun (WGS) entry which is preliminary data.</text>
</comment>
<keyword evidence="2" id="KW-0238">DNA-binding</keyword>
<proteinExistence type="predicted"/>
<keyword evidence="6" id="KW-1185">Reference proteome</keyword>
<reference evidence="5" key="1">
    <citation type="submission" date="2021-11" db="EMBL/GenBank/DDBJ databases">
        <title>Draft genome sequence of Alcaligenes endophyticus type strain CCUG 75668T.</title>
        <authorList>
            <person name="Salva-Serra F."/>
            <person name="Duran R.E."/>
            <person name="Seeger M."/>
            <person name="Moore E.R.B."/>
            <person name="Jaen-Luchoro D."/>
        </authorList>
    </citation>
    <scope>NUCLEOTIDE SEQUENCE</scope>
    <source>
        <strain evidence="5">CCUG 75668</strain>
    </source>
</reference>
<dbReference type="InterPro" id="IPR018060">
    <property type="entry name" value="HTH_AraC"/>
</dbReference>
<keyword evidence="1" id="KW-0805">Transcription regulation</keyword>
<dbReference type="SUPFAM" id="SSF46689">
    <property type="entry name" value="Homeodomain-like"/>
    <property type="match status" value="1"/>
</dbReference>
<gene>
    <name evidence="5" type="ORF">LMS43_03470</name>
</gene>
<dbReference type="Proteomes" id="UP001168613">
    <property type="component" value="Unassembled WGS sequence"/>
</dbReference>
<evidence type="ECO:0000313" key="5">
    <source>
        <dbReference type="EMBL" id="MDN4120345.1"/>
    </source>
</evidence>
<dbReference type="PROSITE" id="PS01124">
    <property type="entry name" value="HTH_ARAC_FAMILY_2"/>
    <property type="match status" value="1"/>
</dbReference>
<dbReference type="RefSeq" id="WP_266122335.1">
    <property type="nucleotide sequence ID" value="NZ_JAJHNU010000001.1"/>
</dbReference>
<dbReference type="SMART" id="SM00342">
    <property type="entry name" value="HTH_ARAC"/>
    <property type="match status" value="1"/>
</dbReference>
<dbReference type="Gene3D" id="1.10.10.60">
    <property type="entry name" value="Homeodomain-like"/>
    <property type="match status" value="1"/>
</dbReference>
<name>A0ABT8EGC9_9BURK</name>
<organism evidence="5 6">
    <name type="scientific">Alcaligenes endophyticus</name>
    <dbReference type="NCBI Taxonomy" id="1929088"/>
    <lineage>
        <taxon>Bacteria</taxon>
        <taxon>Pseudomonadati</taxon>
        <taxon>Pseudomonadota</taxon>
        <taxon>Betaproteobacteria</taxon>
        <taxon>Burkholderiales</taxon>
        <taxon>Alcaligenaceae</taxon>
        <taxon>Alcaligenes</taxon>
    </lineage>
</organism>
<keyword evidence="3" id="KW-0804">Transcription</keyword>
<evidence type="ECO:0000259" key="4">
    <source>
        <dbReference type="PROSITE" id="PS01124"/>
    </source>
</evidence>
<sequence length="235" mass="26919">MYLLEGEISGHYEGEPDFLIKPNEFFLFDATKPSRLRFDKNRMILLDLPRSQMQSLFTGSTPSPVLIGKALSHFKLAPMLRMQLEQFSKLAGDLNDKEKLTLLDATEAFAMTIIEGACADIQKNYQGSHQGLVTAARHYIQLNLGDPNLNAQRIASALGCSRATLYRAFFQFDLSIAEFIRELRLRQLQRLLLDPEQHLTIAQLAYRCGFFDSFNIHRLYKKRFGITPSEQRKRG</sequence>
<dbReference type="InterPro" id="IPR009057">
    <property type="entry name" value="Homeodomain-like_sf"/>
</dbReference>
<accession>A0ABT8EGC9</accession>
<dbReference type="EMBL" id="JAJHNU010000001">
    <property type="protein sequence ID" value="MDN4120345.1"/>
    <property type="molecule type" value="Genomic_DNA"/>
</dbReference>
<evidence type="ECO:0000256" key="1">
    <source>
        <dbReference type="ARBA" id="ARBA00023015"/>
    </source>
</evidence>
<dbReference type="PANTHER" id="PTHR46796">
    <property type="entry name" value="HTH-TYPE TRANSCRIPTIONAL ACTIVATOR RHAS-RELATED"/>
    <property type="match status" value="1"/>
</dbReference>
<dbReference type="Pfam" id="PF12833">
    <property type="entry name" value="HTH_18"/>
    <property type="match status" value="1"/>
</dbReference>
<evidence type="ECO:0000256" key="2">
    <source>
        <dbReference type="ARBA" id="ARBA00023125"/>
    </source>
</evidence>
<evidence type="ECO:0000313" key="6">
    <source>
        <dbReference type="Proteomes" id="UP001168613"/>
    </source>
</evidence>